<evidence type="ECO:0000256" key="2">
    <source>
        <dbReference type="ARBA" id="ARBA00018577"/>
    </source>
</evidence>
<dbReference type="Proteomes" id="UP000694388">
    <property type="component" value="Unplaced"/>
</dbReference>
<dbReference type="InterPro" id="IPR013919">
    <property type="entry name" value="Pex16"/>
</dbReference>
<dbReference type="Ensembl" id="ENSEBUT00000000406.1">
    <property type="protein sequence ID" value="ENSEBUP00000000117.1"/>
    <property type="gene ID" value="ENSEBUG00000000377.1"/>
</dbReference>
<dbReference type="GO" id="GO:0005778">
    <property type="term" value="C:peroxisomal membrane"/>
    <property type="evidence" value="ECO:0007669"/>
    <property type="project" value="UniProtKB-SubCell"/>
</dbReference>
<evidence type="ECO:0000313" key="6">
    <source>
        <dbReference type="Proteomes" id="UP000694388"/>
    </source>
</evidence>
<keyword evidence="6" id="KW-1185">Reference proteome</keyword>
<evidence type="ECO:0000256" key="1">
    <source>
        <dbReference type="ARBA" id="ARBA00009505"/>
    </source>
</evidence>
<sequence>MLFFLTPDVQFLSHRKLRSWLTVIGYLEVVVEMGAGRAGGDHARWLLITAIEITKLVLRSLLLLWYKIGILPSPPIALHKNSKPSGVSRQCPSPHCFLGKRSKRLVRCLDETSLAPHQFCGVSPYEEGEEEELGDHEDNSDDTMPLDRLQTLAESLHIVRPLIHLFIMARLGQCSWTPWVISAALDISSLCLIRNPGVLGCRQRAELRRRTLVLLLYLLRSPCYDRFSEAKILFVLRILADNIPGLSLIISPLMEYLPAWQKVYFYLWD</sequence>
<evidence type="ECO:0000313" key="5">
    <source>
        <dbReference type="Ensembl" id="ENSEBUP00000000117.1"/>
    </source>
</evidence>
<dbReference type="PANTHER" id="PTHR13299">
    <property type="entry name" value="PEROXISOMAL MEMBRANE PROTEIN PEX16"/>
    <property type="match status" value="1"/>
</dbReference>
<dbReference type="PANTHER" id="PTHR13299:SF0">
    <property type="entry name" value="PEROXISOMAL MEMBRANE PROTEIN PEX16"/>
    <property type="match status" value="1"/>
</dbReference>
<protein>
    <recommendedName>
        <fullName evidence="2 4">Peroxisomal membrane protein PEX16</fullName>
    </recommendedName>
</protein>
<dbReference type="GeneTree" id="ENSGT00390000017790"/>
<name>A0A8C4N1R7_EPTBU</name>
<keyword evidence="3 4" id="KW-0962">Peroxisome biogenesis</keyword>
<reference evidence="5" key="2">
    <citation type="submission" date="2025-09" db="UniProtKB">
        <authorList>
            <consortium name="Ensembl"/>
        </authorList>
    </citation>
    <scope>IDENTIFICATION</scope>
</reference>
<proteinExistence type="inferred from homology"/>
<dbReference type="OMA" id="PTWQSTY"/>
<reference evidence="5" key="1">
    <citation type="submission" date="2025-08" db="UniProtKB">
        <authorList>
            <consortium name="Ensembl"/>
        </authorList>
    </citation>
    <scope>IDENTIFICATION</scope>
</reference>
<dbReference type="GO" id="GO:0007031">
    <property type="term" value="P:peroxisome organization"/>
    <property type="evidence" value="ECO:0007669"/>
    <property type="project" value="UniProtKB-KW"/>
</dbReference>
<keyword evidence="4" id="KW-0576">Peroxisome</keyword>
<comment type="similarity">
    <text evidence="1 4">Belongs to the peroxin-16 family.</text>
</comment>
<dbReference type="Pfam" id="PF08610">
    <property type="entry name" value="Pex16"/>
    <property type="match status" value="1"/>
</dbReference>
<comment type="subcellular location">
    <subcellularLocation>
        <location evidence="4">Peroxisome membrane</location>
    </subcellularLocation>
</comment>
<evidence type="ECO:0000256" key="3">
    <source>
        <dbReference type="ARBA" id="ARBA00022593"/>
    </source>
</evidence>
<accession>A0A8C4N1R7</accession>
<evidence type="ECO:0000256" key="4">
    <source>
        <dbReference type="RuleBase" id="RU365003"/>
    </source>
</evidence>
<organism evidence="5 6">
    <name type="scientific">Eptatretus burgeri</name>
    <name type="common">Inshore hagfish</name>
    <dbReference type="NCBI Taxonomy" id="7764"/>
    <lineage>
        <taxon>Eukaryota</taxon>
        <taxon>Metazoa</taxon>
        <taxon>Chordata</taxon>
        <taxon>Craniata</taxon>
        <taxon>Vertebrata</taxon>
        <taxon>Cyclostomata</taxon>
        <taxon>Myxini</taxon>
        <taxon>Myxiniformes</taxon>
        <taxon>Myxinidae</taxon>
        <taxon>Eptatretinae</taxon>
        <taxon>Eptatretus</taxon>
    </lineage>
</organism>
<dbReference type="AlphaFoldDB" id="A0A8C4N1R7"/>